<dbReference type="EMBL" id="CP017157">
    <property type="protein sequence ID" value="AOP44972.1"/>
    <property type="molecule type" value="Genomic_DNA"/>
</dbReference>
<reference evidence="3 4" key="1">
    <citation type="submission" date="2016-09" db="EMBL/GenBank/DDBJ databases">
        <title>Complete genome sequencing of Streptomyces lydicus 103 and metabolic pathways analysis of antibiotic biosynthesis.</title>
        <authorList>
            <person name="Jia N."/>
            <person name="Ding M.-Z."/>
            <person name="Gao F."/>
            <person name="Yuan Y.-J."/>
        </authorList>
    </citation>
    <scope>NUCLEOTIDE SEQUENCE [LARGE SCALE GENOMIC DNA]</scope>
    <source>
        <strain evidence="3 4">103</strain>
    </source>
</reference>
<proteinExistence type="predicted"/>
<keyword evidence="2" id="KW-0732">Signal</keyword>
<dbReference type="OrthoDB" id="4326002at2"/>
<evidence type="ECO:0000313" key="4">
    <source>
        <dbReference type="Proteomes" id="UP000094094"/>
    </source>
</evidence>
<dbReference type="KEGG" id="slc:SL103_00765"/>
<keyword evidence="4" id="KW-1185">Reference proteome</keyword>
<evidence type="ECO:0000256" key="2">
    <source>
        <dbReference type="SAM" id="SignalP"/>
    </source>
</evidence>
<accession>A0A1D7VDZ5</accession>
<evidence type="ECO:0008006" key="5">
    <source>
        <dbReference type="Google" id="ProtNLM"/>
    </source>
</evidence>
<evidence type="ECO:0000313" key="3">
    <source>
        <dbReference type="EMBL" id="AOP44972.1"/>
    </source>
</evidence>
<dbReference type="AlphaFoldDB" id="A0A1D7VDZ5"/>
<feature type="signal peptide" evidence="2">
    <location>
        <begin position="1"/>
        <end position="29"/>
    </location>
</feature>
<protein>
    <recommendedName>
        <fullName evidence="5">Secreted protein</fullName>
    </recommendedName>
</protein>
<feature type="region of interest" description="Disordered" evidence="1">
    <location>
        <begin position="72"/>
        <end position="126"/>
    </location>
</feature>
<name>A0A1D7VDZ5_9ACTN</name>
<gene>
    <name evidence="3" type="ORF">SL103_00765</name>
</gene>
<sequence>MKNMARVNFVIAGACGLLLAAGGASPALANGFDGGYGGDGVWASDTIASFHTVLRCGPRARICVNGPLNSGNVRNAQNVRLSGNNSDSGSPTIDNGNTNVDSGGTTGAENKTGNDIQHNGPGSTRL</sequence>
<feature type="chain" id="PRO_5009100809" description="Secreted protein" evidence="2">
    <location>
        <begin position="30"/>
        <end position="126"/>
    </location>
</feature>
<dbReference type="Proteomes" id="UP000094094">
    <property type="component" value="Chromosome"/>
</dbReference>
<organism evidence="3 4">
    <name type="scientific">Streptomyces lydicus</name>
    <dbReference type="NCBI Taxonomy" id="47763"/>
    <lineage>
        <taxon>Bacteria</taxon>
        <taxon>Bacillati</taxon>
        <taxon>Actinomycetota</taxon>
        <taxon>Actinomycetes</taxon>
        <taxon>Kitasatosporales</taxon>
        <taxon>Streptomycetaceae</taxon>
        <taxon>Streptomyces</taxon>
    </lineage>
</organism>
<evidence type="ECO:0000256" key="1">
    <source>
        <dbReference type="SAM" id="MobiDB-lite"/>
    </source>
</evidence>